<evidence type="ECO:0000259" key="7">
    <source>
        <dbReference type="Pfam" id="PF08543"/>
    </source>
</evidence>
<dbReference type="eggNOG" id="KOG2599">
    <property type="taxonomic scope" value="Eukaryota"/>
</dbReference>
<gene>
    <name evidence="8" type="ORF">CANTEDRAFT_101853</name>
</gene>
<sequence>MSTVLTVSSHVVHGYVGNKAIIFPLQCTHWEVDNINTVNFSNHTGYGKFKGDSITPQLLTRLLDNVQPFKFLITGYIPNKTLIETLSKYLSQAREPPHSKLPFVFLMDPILGDEDQLYVDPSCVNSFKDLLYQNYIDIITPNQFELELLTDVKIKTVPNLVSALNKLKVQNIQFVIVTSCRFSPEEKFLYCVISTSSNSDIKYFKVPLIESYFTGVGDLFTGLLINKLYANYYSKANCELLDDLECLSISVNQVLTTMTKILKRTNEIGLRSGRTAEMGSLNIGPYELDLINSRDLFACKDCEFEEHTLINSFI</sequence>
<evidence type="ECO:0000256" key="6">
    <source>
        <dbReference type="ARBA" id="ARBA00022840"/>
    </source>
</evidence>
<dbReference type="InterPro" id="IPR004625">
    <property type="entry name" value="PyrdxlKinase"/>
</dbReference>
<dbReference type="EC" id="2.7.1.35" evidence="2"/>
<dbReference type="SUPFAM" id="SSF53613">
    <property type="entry name" value="Ribokinase-like"/>
    <property type="match status" value="1"/>
</dbReference>
<keyword evidence="6" id="KW-0067">ATP-binding</keyword>
<dbReference type="GO" id="GO:0005524">
    <property type="term" value="F:ATP binding"/>
    <property type="evidence" value="ECO:0007669"/>
    <property type="project" value="UniProtKB-KW"/>
</dbReference>
<dbReference type="Gene3D" id="3.40.1190.20">
    <property type="match status" value="1"/>
</dbReference>
<dbReference type="OrthoDB" id="2104723at2759"/>
<keyword evidence="5" id="KW-0418">Kinase</keyword>
<evidence type="ECO:0000256" key="2">
    <source>
        <dbReference type="ARBA" id="ARBA00012104"/>
    </source>
</evidence>
<evidence type="ECO:0000313" key="8">
    <source>
        <dbReference type="EMBL" id="EGV65895.1"/>
    </source>
</evidence>
<keyword evidence="3" id="KW-0808">Transferase</keyword>
<dbReference type="HOGENOM" id="CLU_046496_1_0_1"/>
<name>G3AYN3_CANTC</name>
<comment type="similarity">
    <text evidence="1">Belongs to the pyridoxine kinase family.</text>
</comment>
<dbReference type="STRING" id="590646.G3AYN3"/>
<dbReference type="EMBL" id="GL996512">
    <property type="protein sequence ID" value="EGV65895.1"/>
    <property type="molecule type" value="Genomic_DNA"/>
</dbReference>
<evidence type="ECO:0000256" key="4">
    <source>
        <dbReference type="ARBA" id="ARBA00022741"/>
    </source>
</evidence>
<proteinExistence type="inferred from homology"/>
<organism evidence="9">
    <name type="scientific">Candida tenuis (strain ATCC 10573 / BCRC 21748 / CBS 615 / JCM 9827 / NBRC 10315 / NRRL Y-1498 / VKM Y-70)</name>
    <name type="common">Yeast</name>
    <name type="synonym">Yamadazyma tenuis</name>
    <dbReference type="NCBI Taxonomy" id="590646"/>
    <lineage>
        <taxon>Eukaryota</taxon>
        <taxon>Fungi</taxon>
        <taxon>Dikarya</taxon>
        <taxon>Ascomycota</taxon>
        <taxon>Saccharomycotina</taxon>
        <taxon>Pichiomycetes</taxon>
        <taxon>Debaryomycetaceae</taxon>
        <taxon>Yamadazyma</taxon>
    </lineage>
</organism>
<dbReference type="AlphaFoldDB" id="G3AYN3"/>
<dbReference type="CDD" id="cd01173">
    <property type="entry name" value="pyridoxal_pyridoxamine_kinase"/>
    <property type="match status" value="1"/>
</dbReference>
<evidence type="ECO:0000313" key="9">
    <source>
        <dbReference type="Proteomes" id="UP000000707"/>
    </source>
</evidence>
<evidence type="ECO:0000256" key="5">
    <source>
        <dbReference type="ARBA" id="ARBA00022777"/>
    </source>
</evidence>
<feature type="domain" description="Pyridoxamine kinase/Phosphomethylpyrimidine kinase" evidence="7">
    <location>
        <begin position="70"/>
        <end position="220"/>
    </location>
</feature>
<keyword evidence="4" id="KW-0547">Nucleotide-binding</keyword>
<dbReference type="InterPro" id="IPR029056">
    <property type="entry name" value="Ribokinase-like"/>
</dbReference>
<dbReference type="GeneID" id="18245506"/>
<reference evidence="8 9" key="1">
    <citation type="journal article" date="2011" name="Proc. Natl. Acad. Sci. U.S.A.">
        <title>Comparative genomics of xylose-fermenting fungi for enhanced biofuel production.</title>
        <authorList>
            <person name="Wohlbach D.J."/>
            <person name="Kuo A."/>
            <person name="Sato T.K."/>
            <person name="Potts K.M."/>
            <person name="Salamov A.A."/>
            <person name="LaButti K.M."/>
            <person name="Sun H."/>
            <person name="Clum A."/>
            <person name="Pangilinan J.L."/>
            <person name="Lindquist E.A."/>
            <person name="Lucas S."/>
            <person name="Lapidus A."/>
            <person name="Jin M."/>
            <person name="Gunawan C."/>
            <person name="Balan V."/>
            <person name="Dale B.E."/>
            <person name="Jeffries T.W."/>
            <person name="Zinkel R."/>
            <person name="Barry K.W."/>
            <person name="Grigoriev I.V."/>
            <person name="Gasch A.P."/>
        </authorList>
    </citation>
    <scope>NUCLEOTIDE SEQUENCE [LARGE SCALE GENOMIC DNA]</scope>
    <source>
        <strain evidence="9">ATCC 10573 / BCRC 21748 / CBS 615 / JCM 9827 / NBRC 10315 / NRRL Y-1498 / VKM Y-70</strain>
    </source>
</reference>
<dbReference type="InterPro" id="IPR013749">
    <property type="entry name" value="PM/HMP-P_kinase-1"/>
</dbReference>
<dbReference type="Proteomes" id="UP000000707">
    <property type="component" value="Unassembled WGS sequence"/>
</dbReference>
<dbReference type="GO" id="GO:0005829">
    <property type="term" value="C:cytosol"/>
    <property type="evidence" value="ECO:0007669"/>
    <property type="project" value="TreeGrafter"/>
</dbReference>
<dbReference type="KEGG" id="cten:18245506"/>
<accession>G3AYN3</accession>
<evidence type="ECO:0000256" key="3">
    <source>
        <dbReference type="ARBA" id="ARBA00022679"/>
    </source>
</evidence>
<dbReference type="PANTHER" id="PTHR10534">
    <property type="entry name" value="PYRIDOXAL KINASE"/>
    <property type="match status" value="1"/>
</dbReference>
<dbReference type="Pfam" id="PF08543">
    <property type="entry name" value="Phos_pyr_kin"/>
    <property type="match status" value="1"/>
</dbReference>
<protein>
    <recommendedName>
        <fullName evidence="2">pyridoxal kinase</fullName>
        <ecNumber evidence="2">2.7.1.35</ecNumber>
    </recommendedName>
</protein>
<dbReference type="PANTHER" id="PTHR10534:SF2">
    <property type="entry name" value="PYRIDOXAL KINASE"/>
    <property type="match status" value="1"/>
</dbReference>
<evidence type="ECO:0000256" key="1">
    <source>
        <dbReference type="ARBA" id="ARBA00008805"/>
    </source>
</evidence>
<dbReference type="GO" id="GO:0008478">
    <property type="term" value="F:pyridoxal kinase activity"/>
    <property type="evidence" value="ECO:0007669"/>
    <property type="project" value="UniProtKB-EC"/>
</dbReference>
<dbReference type="GO" id="GO:0009443">
    <property type="term" value="P:pyridoxal 5'-phosphate salvage"/>
    <property type="evidence" value="ECO:0007669"/>
    <property type="project" value="InterPro"/>
</dbReference>
<keyword evidence="9" id="KW-1185">Reference proteome</keyword>